<dbReference type="CDD" id="cd02696">
    <property type="entry name" value="MurNAc-LAA"/>
    <property type="match status" value="1"/>
</dbReference>
<dbReference type="Pfam" id="PF01520">
    <property type="entry name" value="Amidase_3"/>
    <property type="match status" value="1"/>
</dbReference>
<reference evidence="2 3" key="1">
    <citation type="submission" date="2023-04" db="EMBL/GenBank/DDBJ databases">
        <title>The genome sequence of Polyangium sorediatum DSM14670.</title>
        <authorList>
            <person name="Zhang X."/>
        </authorList>
    </citation>
    <scope>NUCLEOTIDE SEQUENCE [LARGE SCALE GENOMIC DNA]</scope>
    <source>
        <strain evidence="2 3">DSM 14670</strain>
    </source>
</reference>
<dbReference type="Proteomes" id="UP001160301">
    <property type="component" value="Unassembled WGS sequence"/>
</dbReference>
<gene>
    <name evidence="2" type="ORF">QHF89_11605</name>
</gene>
<dbReference type="GO" id="GO:0008745">
    <property type="term" value="F:N-acetylmuramoyl-L-alanine amidase activity"/>
    <property type="evidence" value="ECO:0007669"/>
    <property type="project" value="UniProtKB-EC"/>
</dbReference>
<evidence type="ECO:0000259" key="1">
    <source>
        <dbReference type="Pfam" id="PF01520"/>
    </source>
</evidence>
<organism evidence="2 3">
    <name type="scientific">Polyangium sorediatum</name>
    <dbReference type="NCBI Taxonomy" id="889274"/>
    <lineage>
        <taxon>Bacteria</taxon>
        <taxon>Pseudomonadati</taxon>
        <taxon>Myxococcota</taxon>
        <taxon>Polyangia</taxon>
        <taxon>Polyangiales</taxon>
        <taxon>Polyangiaceae</taxon>
        <taxon>Polyangium</taxon>
    </lineage>
</organism>
<dbReference type="SUPFAM" id="SSF53187">
    <property type="entry name" value="Zn-dependent exopeptidases"/>
    <property type="match status" value="1"/>
</dbReference>
<proteinExistence type="predicted"/>
<dbReference type="Gene3D" id="3.40.630.40">
    <property type="entry name" value="Zn-dependent exopeptidases"/>
    <property type="match status" value="1"/>
</dbReference>
<dbReference type="EC" id="3.5.1.28" evidence="2"/>
<dbReference type="RefSeq" id="WP_136969404.1">
    <property type="nucleotide sequence ID" value="NZ_JARZHI010000007.1"/>
</dbReference>
<evidence type="ECO:0000313" key="3">
    <source>
        <dbReference type="Proteomes" id="UP001160301"/>
    </source>
</evidence>
<dbReference type="EMBL" id="JARZHI010000007">
    <property type="protein sequence ID" value="MDI1430149.1"/>
    <property type="molecule type" value="Genomic_DNA"/>
</dbReference>
<keyword evidence="2" id="KW-0378">Hydrolase</keyword>
<name>A0ABT6NPA3_9BACT</name>
<evidence type="ECO:0000313" key="2">
    <source>
        <dbReference type="EMBL" id="MDI1430149.1"/>
    </source>
</evidence>
<dbReference type="InterPro" id="IPR002508">
    <property type="entry name" value="MurNAc-LAA_cat"/>
</dbReference>
<comment type="caution">
    <text evidence="2">The sequence shown here is derived from an EMBL/GenBank/DDBJ whole genome shotgun (WGS) entry which is preliminary data.</text>
</comment>
<feature type="domain" description="MurNAc-LAA" evidence="1">
    <location>
        <begin position="2"/>
        <end position="191"/>
    </location>
</feature>
<keyword evidence="3" id="KW-1185">Reference proteome</keyword>
<accession>A0ABT6NPA3</accession>
<protein>
    <submittedName>
        <fullName evidence="2">N-acetylmuramoyl-L-alanine amidase</fullName>
        <ecNumber evidence="2">3.5.1.28</ecNumber>
    </submittedName>
</protein>
<sequence length="212" mass="23455">MIYLLAGHHNFDPGASGKRHVLVGLPQYPYIRVDTELVNESTLTKELRNLTVQKLALSQFQARKATVAIDDDNDSLRRVIKKIKSTQDDVVCELHFNSGNRTDSGVLAIHPEKATEKELELAQNIADTLSSIMGLRKVPGAKPGQPAGMWSERETRHKTLGIMRPKGTNVLVEVCYLSNPFDIARYDLHKEDVALALADLLTRADGVDGMSP</sequence>